<dbReference type="Pfam" id="PF05965">
    <property type="entry name" value="FYRC"/>
    <property type="match status" value="1"/>
</dbReference>
<proteinExistence type="predicted"/>
<keyword evidence="5" id="KW-1185">Reference proteome</keyword>
<gene>
    <name evidence="4" type="ORF">FMOSSE_LOCUS1390</name>
</gene>
<dbReference type="InterPro" id="IPR003888">
    <property type="entry name" value="FYrich_N"/>
</dbReference>
<dbReference type="GO" id="GO:0005634">
    <property type="term" value="C:nucleus"/>
    <property type="evidence" value="ECO:0007669"/>
    <property type="project" value="UniProtKB-SubCell"/>
</dbReference>
<feature type="compositionally biased region" description="Low complexity" evidence="3">
    <location>
        <begin position="205"/>
        <end position="218"/>
    </location>
</feature>
<protein>
    <submittedName>
        <fullName evidence="4">14351_t:CDS:1</fullName>
    </submittedName>
</protein>
<evidence type="ECO:0000256" key="2">
    <source>
        <dbReference type="ARBA" id="ARBA00023242"/>
    </source>
</evidence>
<sequence>MSQHVKLEHTESSAQHIRDLEGIEKVKIFTLYNLCEIRVIVLDGHVNNNDGKTETMANRLGPEQRIESFQDLTKQFSELIDKIQVELRCKFRQMRNMGITSGDIPIRTVTYGEAKEYETWMNAAKILRKELEKIVEIGTVAGGLQDMKNDNMEIDEPYREYDKLTKELERSRKRIKSLKREKELLLDRISQYENSDSSDSEKSVDLSSDATSDSDGSSTQLSQASSVRQIKKARGRLTNKKLSPPTPANNIVNSVPITHTSGKVPKKRASKRPLNAKTMKVQHVEQDEKGNYKLPVQIGILTVLNLGTVVYDRDTFHNERYIWPVGYAVKRAYNSMINPNAQTMYVCKIEDGTENPKFVIEAEDQPNKPIIANTATGAWTTVVREANAIRQRDHSNSASGPDYFGFSQATIRKMIQDLPNAQRCKNYVMQNFEVMKNRVAGGRRRGAGTRANGNVRNGTVGSPASAIAQSREENGVETASSGDVVMSNSAEGEESEE</sequence>
<feature type="compositionally biased region" description="Basic residues" evidence="3">
    <location>
        <begin position="229"/>
        <end position="239"/>
    </location>
</feature>
<keyword evidence="2" id="KW-0539">Nucleus</keyword>
<feature type="compositionally biased region" description="Polar residues" evidence="3">
    <location>
        <begin position="219"/>
        <end position="228"/>
    </location>
</feature>
<evidence type="ECO:0000256" key="3">
    <source>
        <dbReference type="SAM" id="MobiDB-lite"/>
    </source>
</evidence>
<evidence type="ECO:0000313" key="5">
    <source>
        <dbReference type="Proteomes" id="UP000789375"/>
    </source>
</evidence>
<dbReference type="PROSITE" id="PS51543">
    <property type="entry name" value="FYRC"/>
    <property type="match status" value="1"/>
</dbReference>
<reference evidence="4" key="1">
    <citation type="submission" date="2021-06" db="EMBL/GenBank/DDBJ databases">
        <authorList>
            <person name="Kallberg Y."/>
            <person name="Tangrot J."/>
            <person name="Rosling A."/>
        </authorList>
    </citation>
    <scope>NUCLEOTIDE SEQUENCE</scope>
    <source>
        <strain evidence="4">87-6 pot B 2015</strain>
    </source>
</reference>
<evidence type="ECO:0000256" key="1">
    <source>
        <dbReference type="ARBA" id="ARBA00004123"/>
    </source>
</evidence>
<organism evidence="4 5">
    <name type="scientific">Funneliformis mosseae</name>
    <name type="common">Endomycorrhizal fungus</name>
    <name type="synonym">Glomus mosseae</name>
    <dbReference type="NCBI Taxonomy" id="27381"/>
    <lineage>
        <taxon>Eukaryota</taxon>
        <taxon>Fungi</taxon>
        <taxon>Fungi incertae sedis</taxon>
        <taxon>Mucoromycota</taxon>
        <taxon>Glomeromycotina</taxon>
        <taxon>Glomeromycetes</taxon>
        <taxon>Glomerales</taxon>
        <taxon>Glomeraceae</taxon>
        <taxon>Funneliformis</taxon>
    </lineage>
</organism>
<dbReference type="Gene3D" id="3.30.160.360">
    <property type="match status" value="1"/>
</dbReference>
<dbReference type="Pfam" id="PF05964">
    <property type="entry name" value="FYRN"/>
    <property type="match status" value="1"/>
</dbReference>
<dbReference type="InterPro" id="IPR003889">
    <property type="entry name" value="FYrich_C"/>
</dbReference>
<dbReference type="Proteomes" id="UP000789375">
    <property type="component" value="Unassembled WGS sequence"/>
</dbReference>
<name>A0A9N8VF90_FUNMO</name>
<accession>A0A9N8VF90</accession>
<feature type="compositionally biased region" description="Polar residues" evidence="3">
    <location>
        <begin position="248"/>
        <end position="261"/>
    </location>
</feature>
<feature type="compositionally biased region" description="Low complexity" evidence="3">
    <location>
        <begin position="448"/>
        <end position="459"/>
    </location>
</feature>
<feature type="region of interest" description="Disordered" evidence="3">
    <location>
        <begin position="440"/>
        <end position="497"/>
    </location>
</feature>
<dbReference type="EMBL" id="CAJVPP010000160">
    <property type="protein sequence ID" value="CAG8449203.1"/>
    <property type="molecule type" value="Genomic_DNA"/>
</dbReference>
<dbReference type="AlphaFoldDB" id="A0A9N8VF90"/>
<dbReference type="PANTHER" id="PTHR22715">
    <property type="entry name" value="TRANSFORMING GROWTH FACTOR BETA REGULATED GENE 1"/>
    <property type="match status" value="1"/>
</dbReference>
<comment type="caution">
    <text evidence="4">The sequence shown here is derived from an EMBL/GenBank/DDBJ whole genome shotgun (WGS) entry which is preliminary data.</text>
</comment>
<dbReference type="PANTHER" id="PTHR22715:SF0">
    <property type="entry name" value="TRANSFORMING GROWTH FACTOR BETA REGULATOR 1"/>
    <property type="match status" value="1"/>
</dbReference>
<feature type="compositionally biased region" description="Polar residues" evidence="3">
    <location>
        <begin position="477"/>
        <end position="490"/>
    </location>
</feature>
<dbReference type="InterPro" id="IPR040092">
    <property type="entry name" value="TBRG1"/>
</dbReference>
<feature type="region of interest" description="Disordered" evidence="3">
    <location>
        <begin position="192"/>
        <end position="283"/>
    </location>
</feature>
<comment type="subcellular location">
    <subcellularLocation>
        <location evidence="1">Nucleus</location>
    </subcellularLocation>
</comment>
<dbReference type="SMART" id="SM00541">
    <property type="entry name" value="FYRN"/>
    <property type="match status" value="1"/>
</dbReference>
<dbReference type="GO" id="GO:0051726">
    <property type="term" value="P:regulation of cell cycle"/>
    <property type="evidence" value="ECO:0007669"/>
    <property type="project" value="TreeGrafter"/>
</dbReference>
<evidence type="ECO:0000313" key="4">
    <source>
        <dbReference type="EMBL" id="CAG8449203.1"/>
    </source>
</evidence>
<dbReference type="PROSITE" id="PS51542">
    <property type="entry name" value="FYRN"/>
    <property type="match status" value="1"/>
</dbReference>